<keyword evidence="1" id="KW-1133">Transmembrane helix</keyword>
<evidence type="ECO:0000313" key="2">
    <source>
        <dbReference type="EMBL" id="SMG34098.1"/>
    </source>
</evidence>
<evidence type="ECO:0000256" key="1">
    <source>
        <dbReference type="SAM" id="Phobius"/>
    </source>
</evidence>
<dbReference type="EMBL" id="FXAZ01000002">
    <property type="protein sequence ID" value="SMG34098.1"/>
    <property type="molecule type" value="Genomic_DNA"/>
</dbReference>
<reference evidence="2 3" key="1">
    <citation type="submission" date="2017-04" db="EMBL/GenBank/DDBJ databases">
        <authorList>
            <person name="Afonso C.L."/>
            <person name="Miller P.J."/>
            <person name="Scott M.A."/>
            <person name="Spackman E."/>
            <person name="Goraichik I."/>
            <person name="Dimitrov K.M."/>
            <person name="Suarez D.L."/>
            <person name="Swayne D.E."/>
        </authorList>
    </citation>
    <scope>NUCLEOTIDE SEQUENCE [LARGE SCALE GENOMIC DNA]</scope>
    <source>
        <strain evidence="2 3">11</strain>
    </source>
</reference>
<accession>A0A1X7K1K5</accession>
<gene>
    <name evidence="2" type="ORF">SAMN06295960_1939</name>
</gene>
<dbReference type="Proteomes" id="UP000193834">
    <property type="component" value="Unassembled WGS sequence"/>
</dbReference>
<feature type="transmembrane region" description="Helical" evidence="1">
    <location>
        <begin position="12"/>
        <end position="31"/>
    </location>
</feature>
<dbReference type="RefSeq" id="WP_085494177.1">
    <property type="nucleotide sequence ID" value="NZ_FXAZ01000002.1"/>
</dbReference>
<keyword evidence="3" id="KW-1185">Reference proteome</keyword>
<organism evidence="2 3">
    <name type="scientific">Paenibacillus aquistagni</name>
    <dbReference type="NCBI Taxonomy" id="1852522"/>
    <lineage>
        <taxon>Bacteria</taxon>
        <taxon>Bacillati</taxon>
        <taxon>Bacillota</taxon>
        <taxon>Bacilli</taxon>
        <taxon>Bacillales</taxon>
        <taxon>Paenibacillaceae</taxon>
        <taxon>Paenibacillus</taxon>
    </lineage>
</organism>
<sequence>MMSFLKGLSLRVILGGICIAAGIILILVYRADDSTLTQETIPAHILARAIDSAGGKRHLTGFTIQAQKRIGRYDIYAFSYDYQHSEAMSGYAVYEEDQEGYKLRMDTLTFPLKNVSAPSIKEGLHFITLDGMLIAAGVVGSEEPYRYEIKSGQTIIQEEYKHNQYFIKGYLLDRPDQFSITPLPLP</sequence>
<keyword evidence="1" id="KW-0472">Membrane</keyword>
<protein>
    <submittedName>
        <fullName evidence="2">Uncharacterized protein</fullName>
    </submittedName>
</protein>
<evidence type="ECO:0000313" key="3">
    <source>
        <dbReference type="Proteomes" id="UP000193834"/>
    </source>
</evidence>
<proteinExistence type="predicted"/>
<dbReference type="AlphaFoldDB" id="A0A1X7K1K5"/>
<name>A0A1X7K1K5_9BACL</name>
<keyword evidence="1" id="KW-0812">Transmembrane</keyword>